<name>A0A923ML81_9FIRM</name>
<gene>
    <name evidence="1" type="ORF">H8Z83_18900</name>
</gene>
<dbReference type="Proteomes" id="UP000620327">
    <property type="component" value="Unassembled WGS sequence"/>
</dbReference>
<protein>
    <submittedName>
        <fullName evidence="1">Uncharacterized protein</fullName>
    </submittedName>
</protein>
<organism evidence="1 2">
    <name type="scientific">Dysosmobacter segnis</name>
    <dbReference type="NCBI Taxonomy" id="2763042"/>
    <lineage>
        <taxon>Bacteria</taxon>
        <taxon>Bacillati</taxon>
        <taxon>Bacillota</taxon>
        <taxon>Clostridia</taxon>
        <taxon>Eubacteriales</taxon>
        <taxon>Oscillospiraceae</taxon>
        <taxon>Dysosmobacter</taxon>
    </lineage>
</organism>
<evidence type="ECO:0000313" key="1">
    <source>
        <dbReference type="EMBL" id="MBC5772338.1"/>
    </source>
</evidence>
<sequence>MSNSSPWFALSSYTDTKSFFEFPIDYIVNAGSRNRDFRTPLLKASESRYAKAMLSPKYFIDGTHNVYGVTCSQISDEEVRKDLMNGFGLAHRTFGDVFIDVVLDVFGLHIGSVLLAESYHTVNEAFYKRNLIHASPLEMSRPYDFRPYYLATFIANLELHYPRSFSMKSGAMLMYRLKLPMEELSQIADRVHRTTGRPEIVYTLH</sequence>
<accession>A0A923ML81</accession>
<comment type="caution">
    <text evidence="1">The sequence shown here is derived from an EMBL/GenBank/DDBJ whole genome shotgun (WGS) entry which is preliminary data.</text>
</comment>
<reference evidence="1" key="1">
    <citation type="submission" date="2020-08" db="EMBL/GenBank/DDBJ databases">
        <title>Genome public.</title>
        <authorList>
            <person name="Liu C."/>
            <person name="Sun Q."/>
        </authorList>
    </citation>
    <scope>NUCLEOTIDE SEQUENCE</scope>
    <source>
        <strain evidence="1">BX15</strain>
    </source>
</reference>
<proteinExistence type="predicted"/>
<dbReference type="EMBL" id="JACOQI010000066">
    <property type="protein sequence ID" value="MBC5772338.1"/>
    <property type="molecule type" value="Genomic_DNA"/>
</dbReference>
<keyword evidence="2" id="KW-1185">Reference proteome</keyword>
<dbReference type="AlphaFoldDB" id="A0A923ML81"/>
<dbReference type="RefSeq" id="WP_187016443.1">
    <property type="nucleotide sequence ID" value="NZ_JACOQI010000066.1"/>
</dbReference>
<evidence type="ECO:0000313" key="2">
    <source>
        <dbReference type="Proteomes" id="UP000620327"/>
    </source>
</evidence>